<dbReference type="AlphaFoldDB" id="A0AA85IX70"/>
<keyword evidence="2" id="KW-1185">Reference proteome</keyword>
<feature type="region of interest" description="Disordered" evidence="1">
    <location>
        <begin position="887"/>
        <end position="910"/>
    </location>
</feature>
<proteinExistence type="predicted"/>
<feature type="compositionally biased region" description="Low complexity" evidence="1">
    <location>
        <begin position="302"/>
        <end position="314"/>
    </location>
</feature>
<evidence type="ECO:0000256" key="1">
    <source>
        <dbReference type="SAM" id="MobiDB-lite"/>
    </source>
</evidence>
<accession>A0AA85IX70</accession>
<sequence length="930" mass="101821">MTSYFNLLPSEISGLVIGFLRDSECIGAAEAFFQECPHLSEFRAHYSSVNEIPTFFRELTLLDILRDYVNIVNGVVPHLKKINLPCHLGKLADSVTKILRNFVRQKVSYQSGHPEWMPVGRVYVQPRIESTSSTLSDIQPQTTASPTTNSATTPSLLDKITSSNCIGHQAQSVSESSQDEQTTVKKTLSITNPPSSSFSVSSIASVQIPTSSTGQATVNYTGISPSKTNEIMRENYSSQICLLQSGDEVNNLSKLSDDNNNDSIFYVYPHLPRSLSDGDNKNVNNKCVSTKRKRSQPPRHLSSSPSAGSTTKSGLVTNCEEDEELDMEHFLSALFTNAEQVATRINTEVVVPNRNSDGDDSDTTKSAVTAASNNNVAWKCVKEDPSIYEGNNDKSIETRDTILKSEYHSSNNDLCTTQSSDNLQMWNEWFGVKGDLDTCIDRLLSDFESNELTNTSTSTSTTNIPATKSAADITTNITTFTSTAATTTTNTNTTNTVVVNFENYNDVYIVDIDDPLHESAIKMLKVSMSVISNPCVSQSLSIPVTSSSSSSSPSSVISVSPVTVSTTTIPALPITLTTRTSCESHVNSPVTSSSTRLLKRNKNIHKNDRFITLENSNNNASMTSKFITNSQQITHQPVTITSSGLCSDQLSEPLKQLRNKRRCLNKTSNDHNNNNNNNRSGSSNSFTTLSSVLNTLDSNKAYNRNEYEIYNSNNNTTTNNNEGLFSYNPSPSCLLFNKNTVATTSTVPTDMPSLQQYRYRHLLNDLPACYYFFPMNAQAPITRHSTSTSMATVPLTNNHYPVIDLTRLSDSNNSSNNTTTITNIPTSTTITTPATVATIATENTTSTGVASTFTTISTRLIPAIPSSIVAGDDVRYVNTSQNNCKQYSKTSEISTDAKENQPPQGTSGERKKILNLQSLDVDAILSQFWK</sequence>
<evidence type="ECO:0000313" key="2">
    <source>
        <dbReference type="Proteomes" id="UP000050795"/>
    </source>
</evidence>
<protein>
    <recommendedName>
        <fullName evidence="4">LisH domain-containing protein</fullName>
    </recommendedName>
</protein>
<feature type="compositionally biased region" description="Low complexity" evidence="1">
    <location>
        <begin position="189"/>
        <end position="199"/>
    </location>
</feature>
<evidence type="ECO:0000313" key="3">
    <source>
        <dbReference type="WBParaSite" id="TREG1_11420.1"/>
    </source>
</evidence>
<feature type="region of interest" description="Disordered" evidence="1">
    <location>
        <begin position="665"/>
        <end position="687"/>
    </location>
</feature>
<reference evidence="3" key="2">
    <citation type="submission" date="2023-11" db="UniProtKB">
        <authorList>
            <consortium name="WormBaseParasite"/>
        </authorList>
    </citation>
    <scope>IDENTIFICATION</scope>
</reference>
<organism evidence="2 3">
    <name type="scientific">Trichobilharzia regenti</name>
    <name type="common">Nasal bird schistosome</name>
    <dbReference type="NCBI Taxonomy" id="157069"/>
    <lineage>
        <taxon>Eukaryota</taxon>
        <taxon>Metazoa</taxon>
        <taxon>Spiralia</taxon>
        <taxon>Lophotrochozoa</taxon>
        <taxon>Platyhelminthes</taxon>
        <taxon>Trematoda</taxon>
        <taxon>Digenea</taxon>
        <taxon>Strigeidida</taxon>
        <taxon>Schistosomatoidea</taxon>
        <taxon>Schistosomatidae</taxon>
        <taxon>Trichobilharzia</taxon>
    </lineage>
</organism>
<reference evidence="2" key="1">
    <citation type="submission" date="2022-06" db="EMBL/GenBank/DDBJ databases">
        <authorList>
            <person name="Berger JAMES D."/>
            <person name="Berger JAMES D."/>
        </authorList>
    </citation>
    <scope>NUCLEOTIDE SEQUENCE [LARGE SCALE GENOMIC DNA]</scope>
</reference>
<evidence type="ECO:0008006" key="4">
    <source>
        <dbReference type="Google" id="ProtNLM"/>
    </source>
</evidence>
<dbReference type="Proteomes" id="UP000050795">
    <property type="component" value="Unassembled WGS sequence"/>
</dbReference>
<feature type="compositionally biased region" description="Low complexity" evidence="1">
    <location>
        <begin position="139"/>
        <end position="154"/>
    </location>
</feature>
<name>A0AA85IX70_TRIRE</name>
<dbReference type="WBParaSite" id="TREG1_11420.1">
    <property type="protein sequence ID" value="TREG1_11420.1"/>
    <property type="gene ID" value="TREG1_11420"/>
</dbReference>
<feature type="region of interest" description="Disordered" evidence="1">
    <location>
        <begin position="133"/>
        <end position="154"/>
    </location>
</feature>
<feature type="region of interest" description="Disordered" evidence="1">
    <location>
        <begin position="275"/>
        <end position="314"/>
    </location>
</feature>
<feature type="compositionally biased region" description="Polar residues" evidence="1">
    <location>
        <begin position="168"/>
        <end position="188"/>
    </location>
</feature>
<feature type="region of interest" description="Disordered" evidence="1">
    <location>
        <begin position="168"/>
        <end position="199"/>
    </location>
</feature>
<feature type="region of interest" description="Disordered" evidence="1">
    <location>
        <begin position="349"/>
        <end position="368"/>
    </location>
</feature>